<organism evidence="8 9">
    <name type="scientific">Oligella urethralis DNF00040</name>
    <dbReference type="NCBI Taxonomy" id="1401065"/>
    <lineage>
        <taxon>Bacteria</taxon>
        <taxon>Pseudomonadati</taxon>
        <taxon>Pseudomonadota</taxon>
        <taxon>Betaproteobacteria</taxon>
        <taxon>Burkholderiales</taxon>
        <taxon>Alcaligenaceae</taxon>
        <taxon>Oligella</taxon>
    </lineage>
</organism>
<comment type="catalytic activity">
    <reaction evidence="5 6">
        <text>dTDP-beta-L-rhamnose + NADP(+) = dTDP-4-dehydro-beta-L-rhamnose + NADPH + H(+)</text>
        <dbReference type="Rhea" id="RHEA:21796"/>
        <dbReference type="ChEBI" id="CHEBI:15378"/>
        <dbReference type="ChEBI" id="CHEBI:57510"/>
        <dbReference type="ChEBI" id="CHEBI:57783"/>
        <dbReference type="ChEBI" id="CHEBI:58349"/>
        <dbReference type="ChEBI" id="CHEBI:62830"/>
        <dbReference type="EC" id="1.1.1.133"/>
    </reaction>
</comment>
<keyword evidence="6" id="KW-0560">Oxidoreductase</keyword>
<dbReference type="Gene3D" id="3.40.50.720">
    <property type="entry name" value="NAD(P)-binding Rossmann-like Domain"/>
    <property type="match status" value="1"/>
</dbReference>
<dbReference type="GO" id="GO:0008831">
    <property type="term" value="F:dTDP-4-dehydrorhamnose reductase activity"/>
    <property type="evidence" value="ECO:0007669"/>
    <property type="project" value="UniProtKB-EC"/>
</dbReference>
<dbReference type="EC" id="1.1.1.133" evidence="3 6"/>
<comment type="similarity">
    <text evidence="2 6">Belongs to the dTDP-4-dehydrorhamnose reductase family.</text>
</comment>
<comment type="function">
    <text evidence="6">Catalyzes the reduction of dTDP-6-deoxy-L-lyxo-4-hexulose to yield dTDP-L-rhamnose.</text>
</comment>
<dbReference type="UniPathway" id="UPA00124"/>
<reference evidence="8 9" key="1">
    <citation type="submission" date="2014-07" db="EMBL/GenBank/DDBJ databases">
        <authorList>
            <person name="McCorrison J."/>
            <person name="Sanka R."/>
            <person name="Torralba M."/>
            <person name="Gillis M."/>
            <person name="Haft D.H."/>
            <person name="Methe B."/>
            <person name="Sutton G."/>
            <person name="Nelson K.E."/>
        </authorList>
    </citation>
    <scope>NUCLEOTIDE SEQUENCE [LARGE SCALE GENOMIC DNA]</scope>
    <source>
        <strain evidence="8 9">DNF00040</strain>
    </source>
</reference>
<dbReference type="NCBIfam" id="TIGR01214">
    <property type="entry name" value="rmlD"/>
    <property type="match status" value="1"/>
</dbReference>
<proteinExistence type="inferred from homology"/>
<feature type="domain" description="RmlD-like substrate binding" evidence="7">
    <location>
        <begin position="3"/>
        <end position="273"/>
    </location>
</feature>
<dbReference type="EMBL" id="JRNI01000001">
    <property type="protein sequence ID" value="KGF32640.1"/>
    <property type="molecule type" value="Genomic_DNA"/>
</dbReference>
<dbReference type="Proteomes" id="UP000029629">
    <property type="component" value="Unassembled WGS sequence"/>
</dbReference>
<dbReference type="PANTHER" id="PTHR10491:SF4">
    <property type="entry name" value="METHIONINE ADENOSYLTRANSFERASE 2 SUBUNIT BETA"/>
    <property type="match status" value="1"/>
</dbReference>
<evidence type="ECO:0000313" key="8">
    <source>
        <dbReference type="EMBL" id="KGF32640.1"/>
    </source>
</evidence>
<evidence type="ECO:0000313" key="9">
    <source>
        <dbReference type="Proteomes" id="UP000029629"/>
    </source>
</evidence>
<dbReference type="PANTHER" id="PTHR10491">
    <property type="entry name" value="DTDP-4-DEHYDRORHAMNOSE REDUCTASE"/>
    <property type="match status" value="1"/>
</dbReference>
<evidence type="ECO:0000256" key="4">
    <source>
        <dbReference type="ARBA" id="ARBA00017099"/>
    </source>
</evidence>
<dbReference type="InterPro" id="IPR036291">
    <property type="entry name" value="NAD(P)-bd_dom_sf"/>
</dbReference>
<evidence type="ECO:0000259" key="7">
    <source>
        <dbReference type="Pfam" id="PF04321"/>
    </source>
</evidence>
<dbReference type="CDD" id="cd05254">
    <property type="entry name" value="dTDP_HR_like_SDR_e"/>
    <property type="match status" value="1"/>
</dbReference>
<dbReference type="GO" id="GO:0005829">
    <property type="term" value="C:cytosol"/>
    <property type="evidence" value="ECO:0007669"/>
    <property type="project" value="TreeGrafter"/>
</dbReference>
<dbReference type="SUPFAM" id="SSF51735">
    <property type="entry name" value="NAD(P)-binding Rossmann-fold domains"/>
    <property type="match status" value="1"/>
</dbReference>
<evidence type="ECO:0000256" key="3">
    <source>
        <dbReference type="ARBA" id="ARBA00012929"/>
    </source>
</evidence>
<evidence type="ECO:0000256" key="6">
    <source>
        <dbReference type="RuleBase" id="RU364082"/>
    </source>
</evidence>
<comment type="cofactor">
    <cofactor evidence="6">
        <name>Mg(2+)</name>
        <dbReference type="ChEBI" id="CHEBI:18420"/>
    </cofactor>
    <text evidence="6">Binds 1 Mg(2+) ion per monomer.</text>
</comment>
<evidence type="ECO:0000256" key="2">
    <source>
        <dbReference type="ARBA" id="ARBA00010944"/>
    </source>
</evidence>
<dbReference type="GO" id="GO:0019305">
    <property type="term" value="P:dTDP-rhamnose biosynthetic process"/>
    <property type="evidence" value="ECO:0007669"/>
    <property type="project" value="UniProtKB-UniPathway"/>
</dbReference>
<dbReference type="Gene3D" id="3.90.25.10">
    <property type="entry name" value="UDP-galactose 4-epimerase, domain 1"/>
    <property type="match status" value="1"/>
</dbReference>
<dbReference type="InterPro" id="IPR005913">
    <property type="entry name" value="dTDP_dehydrorham_reduct"/>
</dbReference>
<sequence>MTKLLITGGGGQLGQAFAAYQRTPVQRHAIEMMVLTRAELDITSAASIQTALQHSQAKLVINAAAYTDVARAELEPDKAYAVNVEGAALLAAHCAAADVDLIQLSTDYVFDGTKGAPYEVTDQVNPLNVYGHSKVAAEKAVMQEHPQAIIVRTAWLYSEFGHNFQTKLLSAANSSLRLRVVDDEWGTPTKASDLVRFLMRLSENLVPYRSQRMHFAGEQVMSRWELAQQIVAEAFERGELAMLPQIEAVKTTTQAKGVNRPLNSALKSSLLSRDGA</sequence>
<dbReference type="RefSeq" id="WP_036556881.1">
    <property type="nucleotide sequence ID" value="NZ_JRNI01000001.1"/>
</dbReference>
<dbReference type="AlphaFoldDB" id="A0A095ZD14"/>
<keyword evidence="6" id="KW-0521">NADP</keyword>
<dbReference type="Pfam" id="PF04321">
    <property type="entry name" value="RmlD_sub_bind"/>
    <property type="match status" value="1"/>
</dbReference>
<accession>A0A095ZD14</accession>
<dbReference type="OrthoDB" id="9803892at2"/>
<comment type="caution">
    <text evidence="8">The sequence shown here is derived from an EMBL/GenBank/DDBJ whole genome shotgun (WGS) entry which is preliminary data.</text>
</comment>
<protein>
    <recommendedName>
        <fullName evidence="4 6">dTDP-4-dehydrorhamnose reductase</fullName>
        <ecNumber evidence="3 6">1.1.1.133</ecNumber>
    </recommendedName>
</protein>
<dbReference type="eggNOG" id="COG1091">
    <property type="taxonomic scope" value="Bacteria"/>
</dbReference>
<keyword evidence="9" id="KW-1185">Reference proteome</keyword>
<comment type="pathway">
    <text evidence="1 6">Carbohydrate biosynthesis; dTDP-L-rhamnose biosynthesis.</text>
</comment>
<gene>
    <name evidence="8" type="ORF">HMPREF2130_00355</name>
</gene>
<evidence type="ECO:0000256" key="1">
    <source>
        <dbReference type="ARBA" id="ARBA00004781"/>
    </source>
</evidence>
<dbReference type="InterPro" id="IPR029903">
    <property type="entry name" value="RmlD-like-bd"/>
</dbReference>
<name>A0A095ZD14_9BURK</name>
<evidence type="ECO:0000256" key="5">
    <source>
        <dbReference type="ARBA" id="ARBA00048200"/>
    </source>
</evidence>